<sequence>MAPKLYSPYGQRPRRSNQLVVLWVTCFVAILVMTWYITTRHKETAKSYTSEFVMGGRVKQDAGGDAS</sequence>
<keyword evidence="1" id="KW-1133">Transmembrane helix</keyword>
<feature type="transmembrane region" description="Helical" evidence="1">
    <location>
        <begin position="20"/>
        <end position="38"/>
    </location>
</feature>
<dbReference type="Proteomes" id="UP001244011">
    <property type="component" value="Unassembled WGS sequence"/>
</dbReference>
<dbReference type="AlphaFoldDB" id="A0AAJ0CBA2"/>
<dbReference type="EMBL" id="MU838997">
    <property type="protein sequence ID" value="KAK1772952.1"/>
    <property type="molecule type" value="Genomic_DNA"/>
</dbReference>
<name>A0AAJ0CBA2_9PEZI</name>
<protein>
    <submittedName>
        <fullName evidence="2">Uncharacterized protein</fullName>
    </submittedName>
</protein>
<organism evidence="2 3">
    <name type="scientific">Phialemonium atrogriseum</name>
    <dbReference type="NCBI Taxonomy" id="1093897"/>
    <lineage>
        <taxon>Eukaryota</taxon>
        <taxon>Fungi</taxon>
        <taxon>Dikarya</taxon>
        <taxon>Ascomycota</taxon>
        <taxon>Pezizomycotina</taxon>
        <taxon>Sordariomycetes</taxon>
        <taxon>Sordariomycetidae</taxon>
        <taxon>Cephalothecales</taxon>
        <taxon>Cephalothecaceae</taxon>
        <taxon>Phialemonium</taxon>
    </lineage>
</organism>
<dbReference type="RefSeq" id="XP_060289165.1">
    <property type="nucleotide sequence ID" value="XM_060429509.1"/>
</dbReference>
<accession>A0AAJ0CBA2</accession>
<evidence type="ECO:0000313" key="2">
    <source>
        <dbReference type="EMBL" id="KAK1772952.1"/>
    </source>
</evidence>
<comment type="caution">
    <text evidence="2">The sequence shown here is derived from an EMBL/GenBank/DDBJ whole genome shotgun (WGS) entry which is preliminary data.</text>
</comment>
<keyword evidence="1" id="KW-0472">Membrane</keyword>
<keyword evidence="1" id="KW-0812">Transmembrane</keyword>
<reference evidence="2" key="1">
    <citation type="submission" date="2023-06" db="EMBL/GenBank/DDBJ databases">
        <title>Genome-scale phylogeny and comparative genomics of the fungal order Sordariales.</title>
        <authorList>
            <consortium name="Lawrence Berkeley National Laboratory"/>
            <person name="Hensen N."/>
            <person name="Bonometti L."/>
            <person name="Westerberg I."/>
            <person name="Brannstrom I.O."/>
            <person name="Guillou S."/>
            <person name="Cros-Aarteil S."/>
            <person name="Calhoun S."/>
            <person name="Haridas S."/>
            <person name="Kuo A."/>
            <person name="Mondo S."/>
            <person name="Pangilinan J."/>
            <person name="Riley R."/>
            <person name="Labutti K."/>
            <person name="Andreopoulos B."/>
            <person name="Lipzen A."/>
            <person name="Chen C."/>
            <person name="Yanf M."/>
            <person name="Daum C."/>
            <person name="Ng V."/>
            <person name="Clum A."/>
            <person name="Steindorff A."/>
            <person name="Ohm R."/>
            <person name="Martin F."/>
            <person name="Silar P."/>
            <person name="Natvig D."/>
            <person name="Lalanne C."/>
            <person name="Gautier V."/>
            <person name="Ament-Velasquez S.L."/>
            <person name="Kruys A."/>
            <person name="Hutchinson M.I."/>
            <person name="Powell A.J."/>
            <person name="Barry K."/>
            <person name="Miller A.N."/>
            <person name="Grigoriev I.V."/>
            <person name="Debuchy R."/>
            <person name="Gladieux P."/>
            <person name="Thoren M.H."/>
            <person name="Johannesson H."/>
        </authorList>
    </citation>
    <scope>NUCLEOTIDE SEQUENCE</scope>
    <source>
        <strain evidence="2">8032-3</strain>
    </source>
</reference>
<gene>
    <name evidence="2" type="ORF">QBC33DRAFT_554393</name>
</gene>
<keyword evidence="3" id="KW-1185">Reference proteome</keyword>
<evidence type="ECO:0000313" key="3">
    <source>
        <dbReference type="Proteomes" id="UP001244011"/>
    </source>
</evidence>
<evidence type="ECO:0000256" key="1">
    <source>
        <dbReference type="SAM" id="Phobius"/>
    </source>
</evidence>
<dbReference type="GeneID" id="85312696"/>
<proteinExistence type="predicted"/>